<dbReference type="GO" id="GO:0005524">
    <property type="term" value="F:ATP binding"/>
    <property type="evidence" value="ECO:0007669"/>
    <property type="project" value="InterPro"/>
</dbReference>
<evidence type="ECO:0000259" key="2">
    <source>
        <dbReference type="PROSITE" id="PS51194"/>
    </source>
</evidence>
<protein>
    <submittedName>
        <fullName evidence="3">DUF3427 domain-containing protein</fullName>
    </submittedName>
</protein>
<gene>
    <name evidence="3" type="ORF">IAC42_00625</name>
</gene>
<dbReference type="EMBL" id="JADIMU010000005">
    <property type="protein sequence ID" value="MBO8442254.1"/>
    <property type="molecule type" value="Genomic_DNA"/>
</dbReference>
<dbReference type="Pfam" id="PF11907">
    <property type="entry name" value="DUF3427"/>
    <property type="match status" value="1"/>
</dbReference>
<accession>A0A9D9EBI9</accession>
<dbReference type="Pfam" id="PF26350">
    <property type="entry name" value="DUF8090"/>
    <property type="match status" value="1"/>
</dbReference>
<evidence type="ECO:0000313" key="3">
    <source>
        <dbReference type="EMBL" id="MBO8442254.1"/>
    </source>
</evidence>
<dbReference type="SUPFAM" id="SSF56024">
    <property type="entry name" value="Phospholipase D/nuclease"/>
    <property type="match status" value="1"/>
</dbReference>
<dbReference type="PROSITE" id="PS51192">
    <property type="entry name" value="HELICASE_ATP_BIND_1"/>
    <property type="match status" value="1"/>
</dbReference>
<dbReference type="InterPro" id="IPR025202">
    <property type="entry name" value="PLD-like_dom"/>
</dbReference>
<dbReference type="PANTHER" id="PTHR47396">
    <property type="entry name" value="TYPE I RESTRICTION ENZYME ECOKI R PROTEIN"/>
    <property type="match status" value="1"/>
</dbReference>
<dbReference type="InterPro" id="IPR027417">
    <property type="entry name" value="P-loop_NTPase"/>
</dbReference>
<dbReference type="Gene3D" id="3.30.870.10">
    <property type="entry name" value="Endonuclease Chain A"/>
    <property type="match status" value="1"/>
</dbReference>
<dbReference type="SMART" id="SM00490">
    <property type="entry name" value="HELICc"/>
    <property type="match status" value="1"/>
</dbReference>
<dbReference type="GO" id="GO:0003677">
    <property type="term" value="F:DNA binding"/>
    <property type="evidence" value="ECO:0007669"/>
    <property type="project" value="InterPro"/>
</dbReference>
<reference evidence="3" key="1">
    <citation type="submission" date="2020-10" db="EMBL/GenBank/DDBJ databases">
        <authorList>
            <person name="Gilroy R."/>
        </authorList>
    </citation>
    <scope>NUCLEOTIDE SEQUENCE</scope>
    <source>
        <strain evidence="3">11167</strain>
    </source>
</reference>
<dbReference type="SUPFAM" id="SSF52540">
    <property type="entry name" value="P-loop containing nucleoside triphosphate hydrolases"/>
    <property type="match status" value="1"/>
</dbReference>
<evidence type="ECO:0000313" key="4">
    <source>
        <dbReference type="Proteomes" id="UP000823633"/>
    </source>
</evidence>
<dbReference type="InterPro" id="IPR014001">
    <property type="entry name" value="Helicase_ATP-bd"/>
</dbReference>
<dbReference type="CDD" id="cd18799">
    <property type="entry name" value="SF2_C_EcoAI-like"/>
    <property type="match status" value="1"/>
</dbReference>
<dbReference type="Gene3D" id="3.40.50.300">
    <property type="entry name" value="P-loop containing nucleotide triphosphate hydrolases"/>
    <property type="match status" value="2"/>
</dbReference>
<dbReference type="InterPro" id="IPR001650">
    <property type="entry name" value="Helicase_C-like"/>
</dbReference>
<dbReference type="Pfam" id="PF04851">
    <property type="entry name" value="ResIII"/>
    <property type="match status" value="1"/>
</dbReference>
<dbReference type="Pfam" id="PF13091">
    <property type="entry name" value="PLDc_2"/>
    <property type="match status" value="1"/>
</dbReference>
<proteinExistence type="predicted"/>
<dbReference type="PANTHER" id="PTHR47396:SF1">
    <property type="entry name" value="ATP-DEPENDENT HELICASE IRC3-RELATED"/>
    <property type="match status" value="1"/>
</dbReference>
<reference evidence="3" key="2">
    <citation type="journal article" date="2021" name="PeerJ">
        <title>Extensive microbial diversity within the chicken gut microbiome revealed by metagenomics and culture.</title>
        <authorList>
            <person name="Gilroy R."/>
            <person name="Ravi A."/>
            <person name="Getino M."/>
            <person name="Pursley I."/>
            <person name="Horton D.L."/>
            <person name="Alikhan N.F."/>
            <person name="Baker D."/>
            <person name="Gharbi K."/>
            <person name="Hall N."/>
            <person name="Watson M."/>
            <person name="Adriaenssens E.M."/>
            <person name="Foster-Nyarko E."/>
            <person name="Jarju S."/>
            <person name="Secka A."/>
            <person name="Antonio M."/>
            <person name="Oren A."/>
            <person name="Chaudhuri R.R."/>
            <person name="La Ragione R."/>
            <person name="Hildebrand F."/>
            <person name="Pallen M.J."/>
        </authorList>
    </citation>
    <scope>NUCLEOTIDE SEQUENCE</scope>
    <source>
        <strain evidence="3">11167</strain>
    </source>
</reference>
<dbReference type="AlphaFoldDB" id="A0A9D9EBI9"/>
<dbReference type="Proteomes" id="UP000823633">
    <property type="component" value="Unassembled WGS sequence"/>
</dbReference>
<organism evidence="3 4">
    <name type="scientific">Candidatus Aphodenecus pullistercoris</name>
    <dbReference type="NCBI Taxonomy" id="2840669"/>
    <lineage>
        <taxon>Bacteria</taxon>
        <taxon>Pseudomonadati</taxon>
        <taxon>Spirochaetota</taxon>
        <taxon>Spirochaetia</taxon>
        <taxon>Spirochaetales</taxon>
        <taxon>Candidatus Aphodenecus</taxon>
    </lineage>
</organism>
<dbReference type="PROSITE" id="PS51194">
    <property type="entry name" value="HELICASE_CTER"/>
    <property type="match status" value="1"/>
</dbReference>
<dbReference type="CDD" id="cd18032">
    <property type="entry name" value="DEXHc_RE_I_III_res"/>
    <property type="match status" value="1"/>
</dbReference>
<dbReference type="InterPro" id="IPR021835">
    <property type="entry name" value="DUF3427"/>
</dbReference>
<dbReference type="InterPro" id="IPR006935">
    <property type="entry name" value="Helicase/UvrB_N"/>
</dbReference>
<evidence type="ECO:0000259" key="1">
    <source>
        <dbReference type="PROSITE" id="PS51192"/>
    </source>
</evidence>
<dbReference type="Pfam" id="PF00271">
    <property type="entry name" value="Helicase_C"/>
    <property type="match status" value="1"/>
</dbReference>
<dbReference type="SMART" id="SM00487">
    <property type="entry name" value="DEXDc"/>
    <property type="match status" value="1"/>
</dbReference>
<dbReference type="InterPro" id="IPR058403">
    <property type="entry name" value="DUF8090"/>
</dbReference>
<comment type="caution">
    <text evidence="3">The sequence shown here is derived from an EMBL/GenBank/DDBJ whole genome shotgun (WGS) entry which is preliminary data.</text>
</comment>
<feature type="domain" description="Helicase ATP-binding" evidence="1">
    <location>
        <begin position="234"/>
        <end position="373"/>
    </location>
</feature>
<sequence>MEADKGREVASAAMTALVDRTVKSSAALQPAIIDNSRDNGLLCDVLGEKLRGCSSFSFSVAFVNQSGLEVIIQPLAEARDRGVKGRILTSDYLTFSEPKALERLMDMDAFLETRVMTDEAFHTKGYCFVEPGDQRTIIVGSANLTQGALKTNHEWSVRMTARESGKYCDDFDMAFNRVWEKARPIDKFWLGEYTKRWKERHDILRRLALKQERRLLPEIKPNQMQLEATRSLQKLRSEGRKKALIIAATGTGKTFLSCFDVKVYKPRRLLFLVHREQILESAAVSFEQVLGPSIHNEIGFLAGDRRQIDRKYVFSTINMLSRYVDERRLARDHFDYVIIDEVHRAGAPSYQKIMSYLKPDFTLGMSATPDRTDHFNIYALFDYSIACDIRLQKAMENDLLCPFHYFGITDIEVDGQLLDEESSFNDLVREERVRNIVEKARFYGYSGDRVKGLIFCSRNEEASRLSVMMNAMGLRTVAVSGSTPVDLRMDYADRLQQDVPDGRQLDYILSVDVFNEGVDIPKVNQIIMLRPTESPIIFIQQLGRGLRKDPDKEFVVIIDFIANYKKSYLIPVALAGDASYNKDNLRRDSLECTRLIPGNSTVNFDPVARKLIYSKIDEANFSRTSFLRDQYLELKNKLGRVPTISDFRKDGNIDIQRYVDAFGSYYAFLRKVEKDYPVRLSPQAERILAYVSISFSEGKREQELNVLKRLLDAASPGIGLEAAADRSGWIIPDFVRSNLDLSFLKKPDREGRFSGCAILDHNGNVDPAFRALLRDEGFRHELSEIVEDGLYRYRKDFSKKYKDTDLVLFEKYTYDDVCRLLRWSVSLTSLNIGGYKYDAQTRTLPVFINYEKEEDGIGYEDRFVSPGEIIALSKTKRSVDSPDADHIYKRTEADRNNRIYLFVRKNKDADLRKEFYFLGEVEATGDPVPVVVEGEKAFEIDYILDTPVRRDIYDYLTSSL</sequence>
<dbReference type="GO" id="GO:0005829">
    <property type="term" value="C:cytosol"/>
    <property type="evidence" value="ECO:0007669"/>
    <property type="project" value="TreeGrafter"/>
</dbReference>
<dbReference type="GO" id="GO:0016787">
    <property type="term" value="F:hydrolase activity"/>
    <property type="evidence" value="ECO:0007669"/>
    <property type="project" value="InterPro"/>
</dbReference>
<dbReference type="InterPro" id="IPR050742">
    <property type="entry name" value="Helicase_Restrict-Modif_Enz"/>
</dbReference>
<feature type="domain" description="Helicase C-terminal" evidence="2">
    <location>
        <begin position="438"/>
        <end position="591"/>
    </location>
</feature>
<name>A0A9D9EBI9_9SPIR</name>